<dbReference type="OrthoDB" id="9768185at2"/>
<dbReference type="PANTHER" id="PTHR30097:SF4">
    <property type="entry name" value="SLR6042 PROTEIN"/>
    <property type="match status" value="1"/>
</dbReference>
<feature type="domain" description="CusB-like barrel-sandwich hybrid" evidence="3">
    <location>
        <begin position="104"/>
        <end position="229"/>
    </location>
</feature>
<dbReference type="GO" id="GO:0016020">
    <property type="term" value="C:membrane"/>
    <property type="evidence" value="ECO:0007669"/>
    <property type="project" value="InterPro"/>
</dbReference>
<evidence type="ECO:0000313" key="6">
    <source>
        <dbReference type="Proteomes" id="UP000078572"/>
    </source>
</evidence>
<dbReference type="SUPFAM" id="SSF111369">
    <property type="entry name" value="HlyD-like secretion proteins"/>
    <property type="match status" value="1"/>
</dbReference>
<dbReference type="GO" id="GO:0060003">
    <property type="term" value="P:copper ion export"/>
    <property type="evidence" value="ECO:0007669"/>
    <property type="project" value="TreeGrafter"/>
</dbReference>
<keyword evidence="2" id="KW-0813">Transport</keyword>
<dbReference type="AlphaFoldDB" id="A0A192A2Y4"/>
<proteinExistence type="inferred from homology"/>
<dbReference type="InterPro" id="IPR051909">
    <property type="entry name" value="MFP_Cation_Efflux"/>
</dbReference>
<dbReference type="RefSeq" id="WP_064806993.1">
    <property type="nucleotide sequence ID" value="NZ_CP016023.1"/>
</dbReference>
<gene>
    <name evidence="5" type="ORF">A9Y76_19935</name>
</gene>
<evidence type="ECO:0000259" key="4">
    <source>
        <dbReference type="Pfam" id="PF25954"/>
    </source>
</evidence>
<evidence type="ECO:0000313" key="5">
    <source>
        <dbReference type="EMBL" id="ANJ74835.1"/>
    </source>
</evidence>
<keyword evidence="6" id="KW-1185">Reference proteome</keyword>
<dbReference type="GO" id="GO:0046914">
    <property type="term" value="F:transition metal ion binding"/>
    <property type="evidence" value="ECO:0007669"/>
    <property type="project" value="TreeGrafter"/>
</dbReference>
<dbReference type="Proteomes" id="UP000078572">
    <property type="component" value="Chromosome 2"/>
</dbReference>
<reference evidence="6" key="1">
    <citation type="submission" date="2016-06" db="EMBL/GenBank/DDBJ databases">
        <authorList>
            <person name="Xu Y."/>
            <person name="Nagy A."/>
            <person name="Yan X."/>
            <person name="Kim S.W."/>
            <person name="Haley B."/>
            <person name="Liu N.T."/>
            <person name="Nou X."/>
        </authorList>
    </citation>
    <scope>NUCLEOTIDE SEQUENCE [LARGE SCALE GENOMIC DNA]</scope>
    <source>
        <strain evidence="6">ATCC 49129</strain>
    </source>
</reference>
<dbReference type="GO" id="GO:0015679">
    <property type="term" value="P:plasma membrane copper ion transport"/>
    <property type="evidence" value="ECO:0007669"/>
    <property type="project" value="TreeGrafter"/>
</dbReference>
<name>A0A192A2Y4_9RALS</name>
<protein>
    <submittedName>
        <fullName evidence="5">Efflux transporter periplasmic adaptor subunit</fullName>
    </submittedName>
</protein>
<dbReference type="InterPro" id="IPR006143">
    <property type="entry name" value="RND_pump_MFP"/>
</dbReference>
<dbReference type="Gene3D" id="2.40.420.20">
    <property type="match status" value="1"/>
</dbReference>
<accession>A0A192A2Y4</accession>
<evidence type="ECO:0000256" key="2">
    <source>
        <dbReference type="ARBA" id="ARBA00022448"/>
    </source>
</evidence>
<dbReference type="Pfam" id="PF25919">
    <property type="entry name" value="BSH_CusB"/>
    <property type="match status" value="1"/>
</dbReference>
<dbReference type="GO" id="GO:0030288">
    <property type="term" value="C:outer membrane-bounded periplasmic space"/>
    <property type="evidence" value="ECO:0007669"/>
    <property type="project" value="TreeGrafter"/>
</dbReference>
<dbReference type="InterPro" id="IPR058792">
    <property type="entry name" value="Beta-barrel_RND_2"/>
</dbReference>
<dbReference type="InterPro" id="IPR058790">
    <property type="entry name" value="BSH_CusB"/>
</dbReference>
<dbReference type="Gene3D" id="2.40.30.170">
    <property type="match status" value="1"/>
</dbReference>
<evidence type="ECO:0000259" key="3">
    <source>
        <dbReference type="Pfam" id="PF25919"/>
    </source>
</evidence>
<comment type="similarity">
    <text evidence="1">Belongs to the membrane fusion protein (MFP) (TC 8.A.1) family.</text>
</comment>
<dbReference type="PANTHER" id="PTHR30097">
    <property type="entry name" value="CATION EFFLUX SYSTEM PROTEIN CUSB"/>
    <property type="match status" value="1"/>
</dbReference>
<feature type="domain" description="CusB-like beta-barrel" evidence="4">
    <location>
        <begin position="234"/>
        <end position="309"/>
    </location>
</feature>
<dbReference type="FunFam" id="2.40.30.170:FF:000010">
    <property type="entry name" value="Efflux RND transporter periplasmic adaptor subunit"/>
    <property type="match status" value="1"/>
</dbReference>
<dbReference type="STRING" id="190721.ACS15_4230"/>
<dbReference type="Gene3D" id="2.40.50.100">
    <property type="match status" value="1"/>
</dbReference>
<dbReference type="EMBL" id="CP016023">
    <property type="protein sequence ID" value="ANJ74835.1"/>
    <property type="molecule type" value="Genomic_DNA"/>
</dbReference>
<dbReference type="GeneID" id="61528306"/>
<organism evidence="5 6">
    <name type="scientific">Ralstonia insidiosa</name>
    <dbReference type="NCBI Taxonomy" id="190721"/>
    <lineage>
        <taxon>Bacteria</taxon>
        <taxon>Pseudomonadati</taxon>
        <taxon>Pseudomonadota</taxon>
        <taxon>Betaproteobacteria</taxon>
        <taxon>Burkholderiales</taxon>
        <taxon>Burkholderiaceae</taxon>
        <taxon>Ralstonia</taxon>
    </lineage>
</organism>
<dbReference type="Pfam" id="PF25954">
    <property type="entry name" value="Beta-barrel_RND_2"/>
    <property type="match status" value="1"/>
</dbReference>
<evidence type="ECO:0000256" key="1">
    <source>
        <dbReference type="ARBA" id="ARBA00009477"/>
    </source>
</evidence>
<dbReference type="NCBIfam" id="TIGR01730">
    <property type="entry name" value="RND_mfp"/>
    <property type="match status" value="1"/>
</dbReference>
<dbReference type="GO" id="GO:0022857">
    <property type="term" value="F:transmembrane transporter activity"/>
    <property type="evidence" value="ECO:0007669"/>
    <property type="project" value="InterPro"/>
</dbReference>
<sequence length="386" mass="40639">MKKFSPTVAVIALAAAVAVGVVVGRKWPAAPSPNAADAAKPASNAASAPAVAAARPKPDSVEIPAGGFDPQQVQVVQVGQRTVPVELSSPGKLAFNAERTKLASSRVAGRLDRILVFEGALVQEGQPLAELYSPDFISAQKEYLLALSTARQLKGSNMKDLQEDAEATVQSAAGRLHVLGLTDADVAQIAKRGAPAEHMTLRAPISGTIVKRNMDPGAFLNVGDSFMSIVDTRQLWFTGNLYENDIASVHIGQPITLHTAAYPDRDFTGRVSFIAPNIDPATHTLTVRCDVPNPDGLLRPEMYSTARIQIGTGMASVVPKSALVKERGSYYVIVQSDAKHFKRVQVQGKDTGADGSFAVTAGLDASSQVVVRGAALLNEMIVKAGA</sequence>